<proteinExistence type="predicted"/>
<dbReference type="EMBL" id="CM056815">
    <property type="protein sequence ID" value="KAJ8631228.1"/>
    <property type="molecule type" value="Genomic_DNA"/>
</dbReference>
<reference evidence="1 2" key="1">
    <citation type="journal article" date="2022" name="Hortic Res">
        <title>A haplotype resolved chromosomal level avocado genome allows analysis of novel avocado genes.</title>
        <authorList>
            <person name="Nath O."/>
            <person name="Fletcher S.J."/>
            <person name="Hayward A."/>
            <person name="Shaw L.M."/>
            <person name="Masouleh A.K."/>
            <person name="Furtado A."/>
            <person name="Henry R.J."/>
            <person name="Mitter N."/>
        </authorList>
    </citation>
    <scope>NUCLEOTIDE SEQUENCE [LARGE SCALE GENOMIC DNA]</scope>
    <source>
        <strain evidence="2">cv. Hass</strain>
    </source>
</reference>
<gene>
    <name evidence="1" type="ORF">MRB53_024551</name>
</gene>
<dbReference type="Proteomes" id="UP001234297">
    <property type="component" value="Chromosome 7"/>
</dbReference>
<protein>
    <submittedName>
        <fullName evidence="1">Uncharacterized protein</fullName>
    </submittedName>
</protein>
<sequence length="73" mass="8587">MERLGDDREGDDGEMVAVVEVTIERGGVDRLREMMEMKMGAARWRRENRMMVVRWVGDGESNWVMEVVSVRWL</sequence>
<evidence type="ECO:0000313" key="2">
    <source>
        <dbReference type="Proteomes" id="UP001234297"/>
    </source>
</evidence>
<keyword evidence="2" id="KW-1185">Reference proteome</keyword>
<name>A0ACC2LDR4_PERAE</name>
<accession>A0ACC2LDR4</accession>
<organism evidence="1 2">
    <name type="scientific">Persea americana</name>
    <name type="common">Avocado</name>
    <dbReference type="NCBI Taxonomy" id="3435"/>
    <lineage>
        <taxon>Eukaryota</taxon>
        <taxon>Viridiplantae</taxon>
        <taxon>Streptophyta</taxon>
        <taxon>Embryophyta</taxon>
        <taxon>Tracheophyta</taxon>
        <taxon>Spermatophyta</taxon>
        <taxon>Magnoliopsida</taxon>
        <taxon>Magnoliidae</taxon>
        <taxon>Laurales</taxon>
        <taxon>Lauraceae</taxon>
        <taxon>Persea</taxon>
    </lineage>
</organism>
<evidence type="ECO:0000313" key="1">
    <source>
        <dbReference type="EMBL" id="KAJ8631228.1"/>
    </source>
</evidence>
<comment type="caution">
    <text evidence="1">The sequence shown here is derived from an EMBL/GenBank/DDBJ whole genome shotgun (WGS) entry which is preliminary data.</text>
</comment>